<dbReference type="EMBL" id="EQ999979">
    <property type="protein sequence ID" value="OAT02045.1"/>
    <property type="molecule type" value="Genomic_DNA"/>
</dbReference>
<accession>A0ABX2VY17</accession>
<dbReference type="Proteomes" id="UP000002039">
    <property type="component" value="Unassembled WGS sequence"/>
</dbReference>
<proteinExistence type="predicted"/>
<evidence type="ECO:0000313" key="2">
    <source>
        <dbReference type="Proteomes" id="UP000002039"/>
    </source>
</evidence>
<name>A0ABX2VY17_AJEDR</name>
<gene>
    <name evidence="1" type="ORF">BDCG_17351</name>
</gene>
<organism evidence="1 2">
    <name type="scientific">Ajellomyces dermatitidis (strain ER-3 / ATCC MYA-2586)</name>
    <name type="common">Blastomyces dermatitidis</name>
    <dbReference type="NCBI Taxonomy" id="559297"/>
    <lineage>
        <taxon>Eukaryota</taxon>
        <taxon>Fungi</taxon>
        <taxon>Dikarya</taxon>
        <taxon>Ascomycota</taxon>
        <taxon>Pezizomycotina</taxon>
        <taxon>Eurotiomycetes</taxon>
        <taxon>Eurotiomycetidae</taxon>
        <taxon>Onygenales</taxon>
        <taxon>Ajellomycetaceae</taxon>
        <taxon>Blastomyces</taxon>
    </lineage>
</organism>
<dbReference type="GeneID" id="69032243"/>
<dbReference type="RefSeq" id="XP_045281772.1">
    <property type="nucleotide sequence ID" value="XM_045426490.1"/>
</dbReference>
<evidence type="ECO:0000313" key="1">
    <source>
        <dbReference type="EMBL" id="OAT02045.1"/>
    </source>
</evidence>
<keyword evidence="2" id="KW-1185">Reference proteome</keyword>
<sequence length="118" mass="13099">MEWSICSGARPSGVALAIARPARTLISYVIINNREMRVVVIQESGMSASGLVWEARRSVLTLASPRHACLVNEIQSNKMAPRHSCTFEAAHGRQHKRGNMAVAASLIYKIRRFGFLYT</sequence>
<protein>
    <submittedName>
        <fullName evidence="1">Uncharacterized protein</fullName>
    </submittedName>
</protein>
<reference evidence="2" key="1">
    <citation type="journal article" date="2015" name="PLoS Genet.">
        <title>The dynamic genome and transcriptome of the human fungal pathogen Blastomyces and close relative Emmonsia.</title>
        <authorList>
            <person name="Munoz J.F."/>
            <person name="Gauthier G.M."/>
            <person name="Desjardins C.A."/>
            <person name="Gallo J.E."/>
            <person name="Holder J."/>
            <person name="Sullivan T.D."/>
            <person name="Marty A.J."/>
            <person name="Carmen J.C."/>
            <person name="Chen Z."/>
            <person name="Ding L."/>
            <person name="Gujja S."/>
            <person name="Magrini V."/>
            <person name="Misas E."/>
            <person name="Mitreva M."/>
            <person name="Priest M."/>
            <person name="Saif S."/>
            <person name="Whiston E.A."/>
            <person name="Young S."/>
            <person name="Zeng Q."/>
            <person name="Goldman W.E."/>
            <person name="Mardis E.R."/>
            <person name="Taylor J.W."/>
            <person name="McEwen J.G."/>
            <person name="Clay O.K."/>
            <person name="Klein B.S."/>
            <person name="Cuomo C.A."/>
        </authorList>
    </citation>
    <scope>NUCLEOTIDE SEQUENCE [LARGE SCALE GENOMIC DNA]</scope>
    <source>
        <strain evidence="2">ER-3 / ATCC MYA-2586</strain>
    </source>
</reference>